<dbReference type="InterPro" id="IPR013325">
    <property type="entry name" value="RNA_pol_sigma_r2"/>
</dbReference>
<keyword evidence="2" id="KW-0805">Transcription regulation</keyword>
<dbReference type="Proteomes" id="UP000243525">
    <property type="component" value="Unassembled WGS sequence"/>
</dbReference>
<dbReference type="SUPFAM" id="SSF88659">
    <property type="entry name" value="Sigma3 and sigma4 domains of RNA polymerase sigma factors"/>
    <property type="match status" value="1"/>
</dbReference>
<sequence>MNLSVNDIRRLQQGDLHAFDLVYKLYSQRLYGFAYSILKNHEDAKEIVQETFLKLWKNRKQLRSDQSPKAFLFKISYNISIDLIRRRLKNDQYLEYLKGHFSDNDEAAENIADYNELSDALKKIIAEFPEQRQRIFRMSREEGLSHAEIADKLGITPKTVENHINLALKTMRKKLSGGSYVAQLFSVFFF</sequence>
<dbReference type="EMBL" id="QAAD01000027">
    <property type="protein sequence ID" value="PTN05303.1"/>
    <property type="molecule type" value="Genomic_DNA"/>
</dbReference>
<dbReference type="RefSeq" id="WP_107823754.1">
    <property type="nucleotide sequence ID" value="NZ_QAAD01000027.1"/>
</dbReference>
<dbReference type="NCBIfam" id="TIGR02937">
    <property type="entry name" value="sigma70-ECF"/>
    <property type="match status" value="1"/>
</dbReference>
<dbReference type="InterPro" id="IPR014327">
    <property type="entry name" value="RNA_pol_sigma70_bacteroid"/>
</dbReference>
<dbReference type="AlphaFoldDB" id="A0A2T5BXI4"/>
<dbReference type="InterPro" id="IPR013324">
    <property type="entry name" value="RNA_pol_sigma_r3/r4-like"/>
</dbReference>
<dbReference type="OrthoDB" id="1342792at2"/>
<dbReference type="CDD" id="cd06171">
    <property type="entry name" value="Sigma70_r4"/>
    <property type="match status" value="1"/>
</dbReference>
<evidence type="ECO:0000256" key="2">
    <source>
        <dbReference type="ARBA" id="ARBA00023015"/>
    </source>
</evidence>
<dbReference type="InterPro" id="IPR007627">
    <property type="entry name" value="RNA_pol_sigma70_r2"/>
</dbReference>
<keyword evidence="4" id="KW-0804">Transcription</keyword>
<dbReference type="Pfam" id="PF08281">
    <property type="entry name" value="Sigma70_r4_2"/>
    <property type="match status" value="1"/>
</dbReference>
<dbReference type="PANTHER" id="PTHR43133:SF46">
    <property type="entry name" value="RNA POLYMERASE SIGMA-70 FACTOR ECF SUBFAMILY"/>
    <property type="match status" value="1"/>
</dbReference>
<evidence type="ECO:0000256" key="1">
    <source>
        <dbReference type="ARBA" id="ARBA00010641"/>
    </source>
</evidence>
<protein>
    <submittedName>
        <fullName evidence="7">RNA polymerase sigma-70 factor (ECF subfamily)</fullName>
    </submittedName>
</protein>
<proteinExistence type="inferred from homology"/>
<organism evidence="7 8">
    <name type="scientific">Mangrovibacterium marinum</name>
    <dbReference type="NCBI Taxonomy" id="1639118"/>
    <lineage>
        <taxon>Bacteria</taxon>
        <taxon>Pseudomonadati</taxon>
        <taxon>Bacteroidota</taxon>
        <taxon>Bacteroidia</taxon>
        <taxon>Marinilabiliales</taxon>
        <taxon>Prolixibacteraceae</taxon>
        <taxon>Mangrovibacterium</taxon>
    </lineage>
</organism>
<dbReference type="GO" id="GO:0016987">
    <property type="term" value="F:sigma factor activity"/>
    <property type="evidence" value="ECO:0007669"/>
    <property type="project" value="UniProtKB-KW"/>
</dbReference>
<accession>A0A2T5BXI4</accession>
<gene>
    <name evidence="7" type="ORF">C8N47_12725</name>
</gene>
<dbReference type="NCBIfam" id="TIGR02985">
    <property type="entry name" value="Sig70_bacteroi1"/>
    <property type="match status" value="1"/>
</dbReference>
<evidence type="ECO:0000256" key="4">
    <source>
        <dbReference type="ARBA" id="ARBA00023163"/>
    </source>
</evidence>
<dbReference type="InterPro" id="IPR039425">
    <property type="entry name" value="RNA_pol_sigma-70-like"/>
</dbReference>
<dbReference type="InterPro" id="IPR014284">
    <property type="entry name" value="RNA_pol_sigma-70_dom"/>
</dbReference>
<keyword evidence="8" id="KW-1185">Reference proteome</keyword>
<dbReference type="Gene3D" id="1.10.10.10">
    <property type="entry name" value="Winged helix-like DNA-binding domain superfamily/Winged helix DNA-binding domain"/>
    <property type="match status" value="1"/>
</dbReference>
<evidence type="ECO:0000313" key="7">
    <source>
        <dbReference type="EMBL" id="PTN05303.1"/>
    </source>
</evidence>
<evidence type="ECO:0000256" key="3">
    <source>
        <dbReference type="ARBA" id="ARBA00023082"/>
    </source>
</evidence>
<dbReference type="InterPro" id="IPR013249">
    <property type="entry name" value="RNA_pol_sigma70_r4_t2"/>
</dbReference>
<evidence type="ECO:0000259" key="5">
    <source>
        <dbReference type="Pfam" id="PF04542"/>
    </source>
</evidence>
<evidence type="ECO:0000259" key="6">
    <source>
        <dbReference type="Pfam" id="PF08281"/>
    </source>
</evidence>
<name>A0A2T5BXI4_9BACT</name>
<reference evidence="7 8" key="1">
    <citation type="submission" date="2018-04" db="EMBL/GenBank/DDBJ databases">
        <title>Genomic Encyclopedia of Archaeal and Bacterial Type Strains, Phase II (KMG-II): from individual species to whole genera.</title>
        <authorList>
            <person name="Goeker M."/>
        </authorList>
    </citation>
    <scope>NUCLEOTIDE SEQUENCE [LARGE SCALE GENOMIC DNA]</scope>
    <source>
        <strain evidence="7 8">DSM 28823</strain>
    </source>
</reference>
<dbReference type="SUPFAM" id="SSF88946">
    <property type="entry name" value="Sigma2 domain of RNA polymerase sigma factors"/>
    <property type="match status" value="1"/>
</dbReference>
<dbReference type="PANTHER" id="PTHR43133">
    <property type="entry name" value="RNA POLYMERASE ECF-TYPE SIGMA FACTO"/>
    <property type="match status" value="1"/>
</dbReference>
<feature type="domain" description="RNA polymerase sigma-70 region 2" evidence="5">
    <location>
        <begin position="23"/>
        <end position="87"/>
    </location>
</feature>
<dbReference type="Pfam" id="PF04542">
    <property type="entry name" value="Sigma70_r2"/>
    <property type="match status" value="1"/>
</dbReference>
<dbReference type="InterPro" id="IPR036388">
    <property type="entry name" value="WH-like_DNA-bd_sf"/>
</dbReference>
<dbReference type="GO" id="GO:0003677">
    <property type="term" value="F:DNA binding"/>
    <property type="evidence" value="ECO:0007669"/>
    <property type="project" value="InterPro"/>
</dbReference>
<comment type="similarity">
    <text evidence="1">Belongs to the sigma-70 factor family. ECF subfamily.</text>
</comment>
<dbReference type="Gene3D" id="1.10.1740.10">
    <property type="match status" value="1"/>
</dbReference>
<comment type="caution">
    <text evidence="7">The sequence shown here is derived from an EMBL/GenBank/DDBJ whole genome shotgun (WGS) entry which is preliminary data.</text>
</comment>
<evidence type="ECO:0000313" key="8">
    <source>
        <dbReference type="Proteomes" id="UP000243525"/>
    </source>
</evidence>
<feature type="domain" description="RNA polymerase sigma factor 70 region 4 type 2" evidence="6">
    <location>
        <begin position="119"/>
        <end position="171"/>
    </location>
</feature>
<keyword evidence="3" id="KW-0731">Sigma factor</keyword>
<dbReference type="GO" id="GO:0006352">
    <property type="term" value="P:DNA-templated transcription initiation"/>
    <property type="evidence" value="ECO:0007669"/>
    <property type="project" value="InterPro"/>
</dbReference>